<proteinExistence type="predicted"/>
<evidence type="ECO:0000313" key="3">
    <source>
        <dbReference type="Proteomes" id="UP000245639"/>
    </source>
</evidence>
<dbReference type="InterPro" id="IPR051044">
    <property type="entry name" value="MAG_DAG_Lipase"/>
</dbReference>
<name>A0A2U1FI73_9PSEU</name>
<feature type="domain" description="Serine aminopeptidase S33" evidence="1">
    <location>
        <begin position="21"/>
        <end position="248"/>
    </location>
</feature>
<protein>
    <submittedName>
        <fullName evidence="2">Alpha-beta hydrolase superfamily lysophospholipase</fullName>
    </submittedName>
</protein>
<dbReference type="GO" id="GO:0016787">
    <property type="term" value="F:hydrolase activity"/>
    <property type="evidence" value="ECO:0007669"/>
    <property type="project" value="UniProtKB-KW"/>
</dbReference>
<reference evidence="2 3" key="1">
    <citation type="submission" date="2018-04" db="EMBL/GenBank/DDBJ databases">
        <title>Genomic Encyclopedia of Type Strains, Phase IV (KMG-IV): sequencing the most valuable type-strain genomes for metagenomic binning, comparative biology and taxonomic classification.</title>
        <authorList>
            <person name="Goeker M."/>
        </authorList>
    </citation>
    <scope>NUCLEOTIDE SEQUENCE [LARGE SCALE GENOMIC DNA]</scope>
    <source>
        <strain evidence="2 3">DSM 45771</strain>
    </source>
</reference>
<dbReference type="PRINTS" id="PR00111">
    <property type="entry name" value="ABHYDROLASE"/>
</dbReference>
<gene>
    <name evidence="2" type="ORF">C8D89_103214</name>
</gene>
<dbReference type="EMBL" id="QEKW01000003">
    <property type="protein sequence ID" value="PVZ11884.1"/>
    <property type="molecule type" value="Genomic_DNA"/>
</dbReference>
<dbReference type="PANTHER" id="PTHR11614">
    <property type="entry name" value="PHOSPHOLIPASE-RELATED"/>
    <property type="match status" value="1"/>
</dbReference>
<dbReference type="InterPro" id="IPR029058">
    <property type="entry name" value="AB_hydrolase_fold"/>
</dbReference>
<evidence type="ECO:0000259" key="1">
    <source>
        <dbReference type="Pfam" id="PF12146"/>
    </source>
</evidence>
<keyword evidence="3" id="KW-1185">Reference proteome</keyword>
<dbReference type="Pfam" id="PF12146">
    <property type="entry name" value="Hydrolase_4"/>
    <property type="match status" value="1"/>
</dbReference>
<accession>A0A2U1FI73</accession>
<dbReference type="RefSeq" id="WP_116707579.1">
    <property type="nucleotide sequence ID" value="NZ_QEKW01000003.1"/>
</dbReference>
<dbReference type="AlphaFoldDB" id="A0A2U1FI73"/>
<dbReference type="SUPFAM" id="SSF53474">
    <property type="entry name" value="alpha/beta-Hydrolases"/>
    <property type="match status" value="1"/>
</dbReference>
<dbReference type="InterPro" id="IPR022742">
    <property type="entry name" value="Hydrolase_4"/>
</dbReference>
<keyword evidence="2" id="KW-0378">Hydrolase</keyword>
<dbReference type="OrthoDB" id="9806902at2"/>
<dbReference type="Proteomes" id="UP000245639">
    <property type="component" value="Unassembled WGS sequence"/>
</dbReference>
<organism evidence="2 3">
    <name type="scientific">Actinomycetospora cinnamomea</name>
    <dbReference type="NCBI Taxonomy" id="663609"/>
    <lineage>
        <taxon>Bacteria</taxon>
        <taxon>Bacillati</taxon>
        <taxon>Actinomycetota</taxon>
        <taxon>Actinomycetes</taxon>
        <taxon>Pseudonocardiales</taxon>
        <taxon>Pseudonocardiaceae</taxon>
        <taxon>Actinomycetospora</taxon>
    </lineage>
</organism>
<evidence type="ECO:0000313" key="2">
    <source>
        <dbReference type="EMBL" id="PVZ11884.1"/>
    </source>
</evidence>
<comment type="caution">
    <text evidence="2">The sequence shown here is derived from an EMBL/GenBank/DDBJ whole genome shotgun (WGS) entry which is preliminary data.</text>
</comment>
<sequence length="280" mass="30163">MPTFTGAAGRVFHDTWRPSGEIRGTVVLLHGYGEYLELYDALARRLTAHGQVVHALDAVGHGRSDGERALIPTWDIYVDDARVLARIARDEDPGVPLTVIGHSAGGVATTLLALRSPEVADALVLSGAPLRPQEWIHEWLAAGEPETPAEDPREALSTHPEYVDALMHHPLTYHGGFRRETLLAVTQTWPEIAAGLADGRPGVPVLLVHGEADPVVPVEHSRQTAAQLPDARVVTFPADLHDVLNEHDRDTVHDAVVAFVDEVTASVATDSSRTEAVPAP</sequence>
<dbReference type="InterPro" id="IPR000073">
    <property type="entry name" value="AB_hydrolase_1"/>
</dbReference>
<dbReference type="Gene3D" id="3.40.50.1820">
    <property type="entry name" value="alpha/beta hydrolase"/>
    <property type="match status" value="1"/>
</dbReference>